<feature type="compositionally biased region" description="Polar residues" evidence="1">
    <location>
        <begin position="830"/>
        <end position="842"/>
    </location>
</feature>
<feature type="compositionally biased region" description="Low complexity" evidence="1">
    <location>
        <begin position="158"/>
        <end position="184"/>
    </location>
</feature>
<evidence type="ECO:0000313" key="4">
    <source>
        <dbReference type="Proteomes" id="UP000703661"/>
    </source>
</evidence>
<feature type="region of interest" description="Disordered" evidence="1">
    <location>
        <begin position="410"/>
        <end position="442"/>
    </location>
</feature>
<feature type="domain" description="AAA+ ATPase" evidence="2">
    <location>
        <begin position="513"/>
        <end position="756"/>
    </location>
</feature>
<dbReference type="AlphaFoldDB" id="A0A9P6MXJ3"/>
<comment type="caution">
    <text evidence="3">The sequence shown here is derived from an EMBL/GenBank/DDBJ whole genome shotgun (WGS) entry which is preliminary data.</text>
</comment>
<dbReference type="GO" id="GO:0005634">
    <property type="term" value="C:nucleus"/>
    <property type="evidence" value="ECO:0007669"/>
    <property type="project" value="TreeGrafter"/>
</dbReference>
<evidence type="ECO:0000259" key="2">
    <source>
        <dbReference type="SMART" id="SM00382"/>
    </source>
</evidence>
<feature type="compositionally biased region" description="Low complexity" evidence="1">
    <location>
        <begin position="81"/>
        <end position="94"/>
    </location>
</feature>
<accession>A0A9P6MXJ3</accession>
<dbReference type="SMART" id="SM00382">
    <property type="entry name" value="AAA"/>
    <property type="match status" value="1"/>
</dbReference>
<reference evidence="3" key="1">
    <citation type="journal article" date="2020" name="Fungal Divers.">
        <title>Resolving the Mortierellaceae phylogeny through synthesis of multi-gene phylogenetics and phylogenomics.</title>
        <authorList>
            <person name="Vandepol N."/>
            <person name="Liber J."/>
            <person name="Desiro A."/>
            <person name="Na H."/>
            <person name="Kennedy M."/>
            <person name="Barry K."/>
            <person name="Grigoriev I.V."/>
            <person name="Miller A.N."/>
            <person name="O'Donnell K."/>
            <person name="Stajich J.E."/>
            <person name="Bonito G."/>
        </authorList>
    </citation>
    <scope>NUCLEOTIDE SEQUENCE</scope>
    <source>
        <strain evidence="3">NRRL 2769</strain>
    </source>
</reference>
<evidence type="ECO:0000256" key="1">
    <source>
        <dbReference type="SAM" id="MobiDB-lite"/>
    </source>
</evidence>
<feature type="region of interest" description="Disordered" evidence="1">
    <location>
        <begin position="809"/>
        <end position="848"/>
    </location>
</feature>
<dbReference type="PANTHER" id="PTHR23389:SF21">
    <property type="entry name" value="ATPASE FAMILY AAA DOMAIN-CONTAINING PROTEIN 5"/>
    <property type="match status" value="1"/>
</dbReference>
<feature type="compositionally biased region" description="Polar residues" evidence="1">
    <location>
        <begin position="1"/>
        <end position="16"/>
    </location>
</feature>
<dbReference type="EMBL" id="JAAAID010000433">
    <property type="protein sequence ID" value="KAG0017583.1"/>
    <property type="molecule type" value="Genomic_DNA"/>
</dbReference>
<sequence length="1087" mass="119861">MGHSPSSINATIFQEDSSPQQSTLSSQQPDIAATPVDTNESELPPDPDVMTKGESVQSQAPKQVFSLFLTPEQRKKKEAEAAAAAAAVTAATSSKRGRKAKSKGATNVVAIPATSTAPKPSIDPKTIVDPNISKTGETHPFFQEVKASQIQASASSAATAATSSSTSVRAATSTGGSKDGSGSKARSNGRRFNAKQQESPFPLSHQQFHGSETIEAINGVVARLCGLDTASSLLTILDSLQGKERKSLKKSPQSLSGWYNLRSTPDLGITAPQYKPRSRGKDSWTYWGNDRDQKWRRWSEKCHRLQRPSDMERQLLSQQSNQPKEFESCERVAANQQLWQKTWDSAILTSVGLTPGSADVPIDMKIGELWTEKYRPNRGADILGNRANTKYLTQWLSGLEVSGWTLNPEDNTSGGAKVAGLSKKPSEIMGAARKRRKRPRRRGAADLDDFVIYDDADDFEDPYGYLSEEEDGFFAAPRPLSTFSRLAHGDPTSEGETESYSGPRTLPETFDIKSNAILLSGRTGSCKTAAVYACAEESGYEVFEVSPGTRRTGKEVLGLVGEMAENHHVHVVPGKSESKDDLHNVISGRSQESSSTVSTPQPAPALASTPTIHSFFNPIQFKKYRDQEKAQKDEDVDMDESSDVDIEGDDDQESPASHRNDTPRSGTPSSSSPSSTKEEDKLSDLYSLLTTTNPRQSLILLEEVDILFEDDKGFWASIVTLLSKSRRPVVMTCNDTSKIPAATLRFQEHLEFERPGLWELHRYLSLICKIEGYICSSEYLLALIKHCRHDVRRCLMQLQYDSGVVRSKPQWSESSSANESSTLGTGVHVNGNSKPQVPQVTGSPARKKPQRLLRISAKGIIPASAPIVSKERKSIPTPLQELEQLEVQAQYAENMSLCDSGLRMKNHRVLQCYEADQSEASKDDDVGQHLPLYKRPTGADHLLLDQECGIHFEEGCESLYLHQANQQGLSHTFIFEEDIKRDDPARSVEENFVPLNEALSKNLQRMQPALEQMLSLHGLRFNVDTTFETYAPLIRSMIQAEEINTFVPSGKRTMRSGGHLRRHLNMLSDSERASMLSSSFPSPPEQP</sequence>
<keyword evidence="4" id="KW-1185">Reference proteome</keyword>
<evidence type="ECO:0000313" key="3">
    <source>
        <dbReference type="EMBL" id="KAG0017583.1"/>
    </source>
</evidence>
<gene>
    <name evidence="3" type="ORF">BGZ80_008147</name>
</gene>
<feature type="region of interest" description="Disordered" evidence="1">
    <location>
        <begin position="1"/>
        <end position="106"/>
    </location>
</feature>
<feature type="compositionally biased region" description="Low complexity" evidence="1">
    <location>
        <begin position="17"/>
        <end position="29"/>
    </location>
</feature>
<organism evidence="3 4">
    <name type="scientific">Entomortierella chlamydospora</name>
    <dbReference type="NCBI Taxonomy" id="101097"/>
    <lineage>
        <taxon>Eukaryota</taxon>
        <taxon>Fungi</taxon>
        <taxon>Fungi incertae sedis</taxon>
        <taxon>Mucoromycota</taxon>
        <taxon>Mortierellomycotina</taxon>
        <taxon>Mortierellomycetes</taxon>
        <taxon>Mortierellales</taxon>
        <taxon>Mortierellaceae</taxon>
        <taxon>Entomortierella</taxon>
    </lineage>
</organism>
<feature type="region of interest" description="Disordered" evidence="1">
    <location>
        <begin position="158"/>
        <end position="204"/>
    </location>
</feature>
<feature type="region of interest" description="Disordered" evidence="1">
    <location>
        <begin position="626"/>
        <end position="681"/>
    </location>
</feature>
<protein>
    <recommendedName>
        <fullName evidence="2">AAA+ ATPase domain-containing protein</fullName>
    </recommendedName>
</protein>
<proteinExistence type="predicted"/>
<feature type="region of interest" description="Disordered" evidence="1">
    <location>
        <begin position="484"/>
        <end position="507"/>
    </location>
</feature>
<dbReference type="InterPro" id="IPR003593">
    <property type="entry name" value="AAA+_ATPase"/>
</dbReference>
<dbReference type="Gene3D" id="3.40.50.300">
    <property type="entry name" value="P-loop containing nucleotide triphosphate hydrolases"/>
    <property type="match status" value="1"/>
</dbReference>
<feature type="compositionally biased region" description="Low complexity" evidence="1">
    <location>
        <begin position="812"/>
        <end position="821"/>
    </location>
</feature>
<feature type="compositionally biased region" description="Polar residues" evidence="1">
    <location>
        <begin position="194"/>
        <end position="204"/>
    </location>
</feature>
<feature type="compositionally biased region" description="Basic residues" evidence="1">
    <location>
        <begin position="432"/>
        <end position="442"/>
    </location>
</feature>
<feature type="compositionally biased region" description="Polar residues" evidence="1">
    <location>
        <begin position="587"/>
        <end position="600"/>
    </location>
</feature>
<dbReference type="PANTHER" id="PTHR23389">
    <property type="entry name" value="CHROMOSOME TRANSMISSION FIDELITY FACTOR 18"/>
    <property type="match status" value="1"/>
</dbReference>
<dbReference type="SUPFAM" id="SSF52540">
    <property type="entry name" value="P-loop containing nucleoside triphosphate hydrolases"/>
    <property type="match status" value="1"/>
</dbReference>
<dbReference type="GO" id="GO:0003677">
    <property type="term" value="F:DNA binding"/>
    <property type="evidence" value="ECO:0007669"/>
    <property type="project" value="TreeGrafter"/>
</dbReference>
<dbReference type="InterPro" id="IPR027417">
    <property type="entry name" value="P-loop_NTPase"/>
</dbReference>
<feature type="region of interest" description="Disordered" evidence="1">
    <location>
        <begin position="570"/>
        <end position="610"/>
    </location>
</feature>
<feature type="compositionally biased region" description="Acidic residues" evidence="1">
    <location>
        <begin position="634"/>
        <end position="653"/>
    </location>
</feature>
<dbReference type="Proteomes" id="UP000703661">
    <property type="component" value="Unassembled WGS sequence"/>
</dbReference>
<name>A0A9P6MXJ3_9FUNG</name>
<feature type="compositionally biased region" description="Low complexity" evidence="1">
    <location>
        <begin position="663"/>
        <end position="675"/>
    </location>
</feature>